<dbReference type="OrthoDB" id="2017825at2759"/>
<reference evidence="1" key="2">
    <citation type="submission" date="2019-07" db="EMBL/GenBank/DDBJ databases">
        <authorList>
            <person name="Yang Y."/>
            <person name="Bocs S."/>
            <person name="Baudouin L."/>
        </authorList>
    </citation>
    <scope>NUCLEOTIDE SEQUENCE</scope>
    <source>
        <tissue evidence="1">Spear leaf of Hainan Tall coconut</tissue>
    </source>
</reference>
<protein>
    <submittedName>
        <fullName evidence="1">Uncharacterized protein</fullName>
    </submittedName>
</protein>
<gene>
    <name evidence="1" type="ORF">COCNU_10G001820</name>
</gene>
<accession>A0A8K0ILC9</accession>
<proteinExistence type="predicted"/>
<organism evidence="1 2">
    <name type="scientific">Cocos nucifera</name>
    <name type="common">Coconut palm</name>
    <dbReference type="NCBI Taxonomy" id="13894"/>
    <lineage>
        <taxon>Eukaryota</taxon>
        <taxon>Viridiplantae</taxon>
        <taxon>Streptophyta</taxon>
        <taxon>Embryophyta</taxon>
        <taxon>Tracheophyta</taxon>
        <taxon>Spermatophyta</taxon>
        <taxon>Magnoliopsida</taxon>
        <taxon>Liliopsida</taxon>
        <taxon>Arecaceae</taxon>
        <taxon>Arecoideae</taxon>
        <taxon>Cocoseae</taxon>
        <taxon>Attaleinae</taxon>
        <taxon>Cocos</taxon>
    </lineage>
</organism>
<name>A0A8K0ILC9_COCNU</name>
<dbReference type="Proteomes" id="UP000797356">
    <property type="component" value="Chromosome 10"/>
</dbReference>
<comment type="caution">
    <text evidence="1">The sequence shown here is derived from an EMBL/GenBank/DDBJ whole genome shotgun (WGS) entry which is preliminary data.</text>
</comment>
<dbReference type="AlphaFoldDB" id="A0A8K0ILC9"/>
<keyword evidence="2" id="KW-1185">Reference proteome</keyword>
<dbReference type="PANTHER" id="PTHR35097">
    <property type="entry name" value="GDSL ESTERASE/LIPASE"/>
    <property type="match status" value="1"/>
</dbReference>
<evidence type="ECO:0000313" key="1">
    <source>
        <dbReference type="EMBL" id="KAG1361963.1"/>
    </source>
</evidence>
<evidence type="ECO:0000313" key="2">
    <source>
        <dbReference type="Proteomes" id="UP000797356"/>
    </source>
</evidence>
<reference evidence="1" key="1">
    <citation type="journal article" date="2017" name="Gigascience">
        <title>The genome draft of coconut (Cocos nucifera).</title>
        <authorList>
            <person name="Xiao Y."/>
            <person name="Xu P."/>
            <person name="Fan H."/>
            <person name="Baudouin L."/>
            <person name="Xia W."/>
            <person name="Bocs S."/>
            <person name="Xu J."/>
            <person name="Li Q."/>
            <person name="Guo A."/>
            <person name="Zhou L."/>
            <person name="Li J."/>
            <person name="Wu Y."/>
            <person name="Ma Z."/>
            <person name="Armero A."/>
            <person name="Issali A.E."/>
            <person name="Liu N."/>
            <person name="Peng M."/>
            <person name="Yang Y."/>
        </authorList>
    </citation>
    <scope>NUCLEOTIDE SEQUENCE</scope>
    <source>
        <tissue evidence="1">Spear leaf of Hainan Tall coconut</tissue>
    </source>
</reference>
<dbReference type="EMBL" id="CM017881">
    <property type="protein sequence ID" value="KAG1361963.1"/>
    <property type="molecule type" value="Genomic_DNA"/>
</dbReference>
<dbReference type="PANTHER" id="PTHR35097:SF1">
    <property type="entry name" value="GDSL ESTERASE_LIPASE"/>
    <property type="match status" value="1"/>
</dbReference>
<sequence length="419" mass="46217">MEPFRSLMDKIKGFAKAGEGFLKGAVQKSSESPVEMLKHLQRESFSDLVKLRGTQEQVETMLSVYKFTKGFPFVGAKTPIKGFIDVVGLMLLAGDDFQQACGALDRAGIRTGIDSRFTFEIDVRQKDALIAEIATSQKFWVHDRERSEIPLTLSALMYVANINDWLSVISVPLGAQCSNFGIGSNILQGHRRGGISSFGPPVFGQCHSCAAGLIFKRSDIEACLAELVSGQGMRHSADGNRTCLSTFAQVSYQPLEEIKITLSGLWQMSKLPWPLIKLGPFAIPVGRSKQQTGSDVQMQPSPNATTRNTVDFMSSGSVALMLDSEFDERTRVGVWIEVQKPSHNSFQWGISLSDTPEDKLGYGLRVGRIAKGHLLDQLQLEGFLNYNLGKSLNLQPGFVWVMEGMTQSAALVFRTSWFM</sequence>